<keyword evidence="8 10" id="KW-0030">Aminoacyl-tRNA synthetase</keyword>
<comment type="subcellular location">
    <subcellularLocation>
        <location evidence="1 10">Cytoplasm</location>
    </subcellularLocation>
</comment>
<evidence type="ECO:0000313" key="14">
    <source>
        <dbReference type="EMBL" id="OGY54989.1"/>
    </source>
</evidence>
<keyword evidence="6 10" id="KW-0067">ATP-binding</keyword>
<protein>
    <recommendedName>
        <fullName evidence="10">Arginine--tRNA ligase</fullName>
        <ecNumber evidence="10">6.1.1.19</ecNumber>
    </recommendedName>
    <alternativeName>
        <fullName evidence="10">Arginyl-tRNA synthetase</fullName>
        <shortName evidence="10">ArgRS</shortName>
    </alternativeName>
</protein>
<comment type="caution">
    <text evidence="14">The sequence shown here is derived from an EMBL/GenBank/DDBJ whole genome shotgun (WGS) entry which is preliminary data.</text>
</comment>
<feature type="short sequence motif" description="'HIGH' region" evidence="10">
    <location>
        <begin position="131"/>
        <end position="141"/>
    </location>
</feature>
<dbReference type="Gene3D" id="3.40.50.620">
    <property type="entry name" value="HUPs"/>
    <property type="match status" value="1"/>
</dbReference>
<keyword evidence="5 10" id="KW-0547">Nucleotide-binding</keyword>
<dbReference type="SMART" id="SM01016">
    <property type="entry name" value="Arg_tRNA_synt_N"/>
    <property type="match status" value="1"/>
</dbReference>
<dbReference type="AlphaFoldDB" id="A0A1G1YRS4"/>
<dbReference type="Proteomes" id="UP000176512">
    <property type="component" value="Unassembled WGS sequence"/>
</dbReference>
<dbReference type="InterPro" id="IPR001412">
    <property type="entry name" value="aa-tRNA-synth_I_CS"/>
</dbReference>
<dbReference type="InterPro" id="IPR014729">
    <property type="entry name" value="Rossmann-like_a/b/a_fold"/>
</dbReference>
<dbReference type="NCBIfam" id="TIGR00456">
    <property type="entry name" value="argS"/>
    <property type="match status" value="1"/>
</dbReference>
<comment type="similarity">
    <text evidence="2 10 11">Belongs to the class-I aminoacyl-tRNA synthetase family.</text>
</comment>
<keyword evidence="3 10" id="KW-0963">Cytoplasm</keyword>
<dbReference type="InterPro" id="IPR001278">
    <property type="entry name" value="Arg-tRNA-ligase"/>
</dbReference>
<dbReference type="EC" id="6.1.1.19" evidence="10"/>
<dbReference type="GO" id="GO:0006420">
    <property type="term" value="P:arginyl-tRNA aminoacylation"/>
    <property type="evidence" value="ECO:0007669"/>
    <property type="project" value="UniProtKB-UniRule"/>
</dbReference>
<evidence type="ECO:0000256" key="7">
    <source>
        <dbReference type="ARBA" id="ARBA00022917"/>
    </source>
</evidence>
<evidence type="ECO:0000256" key="5">
    <source>
        <dbReference type="ARBA" id="ARBA00022741"/>
    </source>
</evidence>
<evidence type="ECO:0000256" key="2">
    <source>
        <dbReference type="ARBA" id="ARBA00005594"/>
    </source>
</evidence>
<proteinExistence type="inferred from homology"/>
<dbReference type="HAMAP" id="MF_00123">
    <property type="entry name" value="Arg_tRNA_synth"/>
    <property type="match status" value="1"/>
</dbReference>
<evidence type="ECO:0000313" key="15">
    <source>
        <dbReference type="Proteomes" id="UP000176512"/>
    </source>
</evidence>
<dbReference type="Pfam" id="PF05746">
    <property type="entry name" value="DALR_1"/>
    <property type="match status" value="1"/>
</dbReference>
<dbReference type="InterPro" id="IPR036695">
    <property type="entry name" value="Arg-tRNA-synth_N_sf"/>
</dbReference>
<evidence type="ECO:0000256" key="6">
    <source>
        <dbReference type="ARBA" id="ARBA00022840"/>
    </source>
</evidence>
<dbReference type="GO" id="GO:0004814">
    <property type="term" value="F:arginine-tRNA ligase activity"/>
    <property type="evidence" value="ECO:0007669"/>
    <property type="project" value="UniProtKB-UniRule"/>
</dbReference>
<gene>
    <name evidence="10" type="primary">argS</name>
    <name evidence="14" type="ORF">A3A24_01765</name>
</gene>
<keyword evidence="7 10" id="KW-0648">Protein biosynthesis</keyword>
<evidence type="ECO:0000256" key="8">
    <source>
        <dbReference type="ARBA" id="ARBA00023146"/>
    </source>
</evidence>
<dbReference type="InterPro" id="IPR035684">
    <property type="entry name" value="ArgRS_core"/>
</dbReference>
<evidence type="ECO:0000259" key="12">
    <source>
        <dbReference type="SMART" id="SM00836"/>
    </source>
</evidence>
<evidence type="ECO:0000259" key="13">
    <source>
        <dbReference type="SMART" id="SM01016"/>
    </source>
</evidence>
<dbReference type="FunFam" id="1.10.730.10:FF:000008">
    <property type="entry name" value="Arginine--tRNA ligase"/>
    <property type="match status" value="1"/>
</dbReference>
<dbReference type="EMBL" id="MHIP01000020">
    <property type="protein sequence ID" value="OGY54989.1"/>
    <property type="molecule type" value="Genomic_DNA"/>
</dbReference>
<dbReference type="InterPro" id="IPR008909">
    <property type="entry name" value="DALR_anticod-bd"/>
</dbReference>
<feature type="domain" description="DALR anticodon binding" evidence="12">
    <location>
        <begin position="467"/>
        <end position="582"/>
    </location>
</feature>
<dbReference type="SUPFAM" id="SSF52374">
    <property type="entry name" value="Nucleotidylyl transferase"/>
    <property type="match status" value="1"/>
</dbReference>
<evidence type="ECO:0000256" key="10">
    <source>
        <dbReference type="HAMAP-Rule" id="MF_00123"/>
    </source>
</evidence>
<dbReference type="SUPFAM" id="SSF47323">
    <property type="entry name" value="Anticodon-binding domain of a subclass of class I aminoacyl-tRNA synthetases"/>
    <property type="match status" value="1"/>
</dbReference>
<sequence>MAVKNYSAAEKRVNEEIVNALKIALAGRPAETDLVIDYPPTSNLGDYTVACFSLAQKLKQPPAQIAAALAQKIKPEGLIKEVKAAGPYLNFFVDRGQFSALVLKEVAKQKQNYGSGKKKIKKTVMVEYFSPNTNKPLTIGHLRNICLGYSLARLLKFLGYKVMETTLYNDRGIAIAKAIVGYLKWGQGQNPKTAKMKPDHFVGSFYVRFCQAAKTDPALEKEAQKVLLAWEQGDKTVKATWQKLMSWVLAGFDQTLVKLGVTEFDEKYYESEYYQHGKEVVEQGLKKGVFIKDQAGVVVAPLAKYGLADKIVLRPDNTSLYITQDLHLAYLKDRHQLDESIYVVGDEQDLYLKQLFKILELMGFKNADKYYHLSYGMIRLPSGRIKSREGLLPGTGADELISQLENLAAAEIKSRFPELDKTEISRRAEGIALAALKFYILAVGPKNTMVFDPHKSLVFNGRTGPYLQYVHARICSIFKKAKTKPSGRVEISVLSHDLEFNLVKLLARFPSVILAAAANHDPSQVANYLYELAQSFSLLYEQLPVLKAEAKLKKARLFLIDNVRIVLAQGLSLLGIVAPEKM</sequence>
<accession>A0A1G1YRS4</accession>
<dbReference type="Gene3D" id="3.30.1360.70">
    <property type="entry name" value="Arginyl tRNA synthetase N-terminal domain"/>
    <property type="match status" value="1"/>
</dbReference>
<name>A0A1G1YRS4_9BACT</name>
<dbReference type="PRINTS" id="PR01038">
    <property type="entry name" value="TRNASYNTHARG"/>
</dbReference>
<comment type="catalytic activity">
    <reaction evidence="9 10">
        <text>tRNA(Arg) + L-arginine + ATP = L-arginyl-tRNA(Arg) + AMP + diphosphate</text>
        <dbReference type="Rhea" id="RHEA:20301"/>
        <dbReference type="Rhea" id="RHEA-COMP:9658"/>
        <dbReference type="Rhea" id="RHEA-COMP:9673"/>
        <dbReference type="ChEBI" id="CHEBI:30616"/>
        <dbReference type="ChEBI" id="CHEBI:32682"/>
        <dbReference type="ChEBI" id="CHEBI:33019"/>
        <dbReference type="ChEBI" id="CHEBI:78442"/>
        <dbReference type="ChEBI" id="CHEBI:78513"/>
        <dbReference type="ChEBI" id="CHEBI:456215"/>
        <dbReference type="EC" id="6.1.1.19"/>
    </reaction>
</comment>
<evidence type="ECO:0000256" key="9">
    <source>
        <dbReference type="ARBA" id="ARBA00049339"/>
    </source>
</evidence>
<dbReference type="PROSITE" id="PS00178">
    <property type="entry name" value="AA_TRNA_LIGASE_I"/>
    <property type="match status" value="1"/>
</dbReference>
<dbReference type="CDD" id="cd07956">
    <property type="entry name" value="Anticodon_Ia_Arg"/>
    <property type="match status" value="1"/>
</dbReference>
<dbReference type="GO" id="GO:0005524">
    <property type="term" value="F:ATP binding"/>
    <property type="evidence" value="ECO:0007669"/>
    <property type="project" value="UniProtKB-UniRule"/>
</dbReference>
<comment type="subunit">
    <text evidence="10">Monomer.</text>
</comment>
<dbReference type="PANTHER" id="PTHR11956">
    <property type="entry name" value="ARGINYL-TRNA SYNTHETASE"/>
    <property type="match status" value="1"/>
</dbReference>
<dbReference type="PANTHER" id="PTHR11956:SF5">
    <property type="entry name" value="ARGININE--TRNA LIGASE, CYTOPLASMIC"/>
    <property type="match status" value="1"/>
</dbReference>
<keyword evidence="4 10" id="KW-0436">Ligase</keyword>
<feature type="domain" description="Arginyl tRNA synthetase N-terminal" evidence="13">
    <location>
        <begin position="11"/>
        <end position="93"/>
    </location>
</feature>
<organism evidence="14 15">
    <name type="scientific">Candidatus Buchananbacteria bacterium RIFCSPLOWO2_01_FULL_46_12</name>
    <dbReference type="NCBI Taxonomy" id="1797546"/>
    <lineage>
        <taxon>Bacteria</taxon>
        <taxon>Candidatus Buchananiibacteriota</taxon>
    </lineage>
</organism>
<dbReference type="InterPro" id="IPR009080">
    <property type="entry name" value="tRNAsynth_Ia_anticodon-bd"/>
</dbReference>
<dbReference type="SMART" id="SM00836">
    <property type="entry name" value="DALR_1"/>
    <property type="match status" value="1"/>
</dbReference>
<dbReference type="Gene3D" id="1.10.730.10">
    <property type="entry name" value="Isoleucyl-tRNA Synthetase, Domain 1"/>
    <property type="match status" value="1"/>
</dbReference>
<evidence type="ECO:0000256" key="3">
    <source>
        <dbReference type="ARBA" id="ARBA00022490"/>
    </source>
</evidence>
<dbReference type="InterPro" id="IPR005148">
    <property type="entry name" value="Arg-tRNA-synth_N"/>
</dbReference>
<dbReference type="Pfam" id="PF03485">
    <property type="entry name" value="Arg_tRNA_synt_N"/>
    <property type="match status" value="1"/>
</dbReference>
<reference evidence="14 15" key="1">
    <citation type="journal article" date="2016" name="Nat. Commun.">
        <title>Thousands of microbial genomes shed light on interconnected biogeochemical processes in an aquifer system.</title>
        <authorList>
            <person name="Anantharaman K."/>
            <person name="Brown C.T."/>
            <person name="Hug L.A."/>
            <person name="Sharon I."/>
            <person name="Castelle C.J."/>
            <person name="Probst A.J."/>
            <person name="Thomas B.C."/>
            <person name="Singh A."/>
            <person name="Wilkins M.J."/>
            <person name="Karaoz U."/>
            <person name="Brodie E.L."/>
            <person name="Williams K.H."/>
            <person name="Hubbard S.S."/>
            <person name="Banfield J.F."/>
        </authorList>
    </citation>
    <scope>NUCLEOTIDE SEQUENCE [LARGE SCALE GENOMIC DNA]</scope>
</reference>
<dbReference type="SUPFAM" id="SSF55190">
    <property type="entry name" value="Arginyl-tRNA synthetase (ArgRS), N-terminal 'additional' domain"/>
    <property type="match status" value="1"/>
</dbReference>
<dbReference type="Pfam" id="PF00750">
    <property type="entry name" value="tRNA-synt_1d"/>
    <property type="match status" value="1"/>
</dbReference>
<evidence type="ECO:0000256" key="4">
    <source>
        <dbReference type="ARBA" id="ARBA00022598"/>
    </source>
</evidence>
<dbReference type="GO" id="GO:0005737">
    <property type="term" value="C:cytoplasm"/>
    <property type="evidence" value="ECO:0007669"/>
    <property type="project" value="UniProtKB-SubCell"/>
</dbReference>
<evidence type="ECO:0000256" key="1">
    <source>
        <dbReference type="ARBA" id="ARBA00004496"/>
    </source>
</evidence>
<evidence type="ECO:0000256" key="11">
    <source>
        <dbReference type="RuleBase" id="RU363038"/>
    </source>
</evidence>